<dbReference type="PANTHER" id="PTHR31338">
    <property type="entry name" value="POLYKETIDE CYCLASE/DEHYDRASE AND LIPID TRANSPORT SUPERFAMILY PROTEIN"/>
    <property type="match status" value="1"/>
</dbReference>
<dbReference type="Pfam" id="PF00407">
    <property type="entry name" value="Bet_v_1"/>
    <property type="match status" value="2"/>
</dbReference>
<dbReference type="Gene3D" id="3.30.530.20">
    <property type="match status" value="2"/>
</dbReference>
<evidence type="ECO:0000259" key="2">
    <source>
        <dbReference type="SMART" id="SM01037"/>
    </source>
</evidence>
<dbReference type="CDD" id="cd07816">
    <property type="entry name" value="Bet_v1-like"/>
    <property type="match status" value="1"/>
</dbReference>
<reference evidence="3 4" key="1">
    <citation type="submission" date="2018-10" db="EMBL/GenBank/DDBJ databases">
        <title>A high-quality apple genome assembly.</title>
        <authorList>
            <person name="Hu J."/>
        </authorList>
    </citation>
    <scope>NUCLEOTIDE SEQUENCE [LARGE SCALE GENOMIC DNA]</scope>
    <source>
        <strain evidence="4">cv. HFTH1</strain>
        <tissue evidence="3">Young leaf</tissue>
    </source>
</reference>
<dbReference type="Proteomes" id="UP000290289">
    <property type="component" value="Chromosome 16"/>
</dbReference>
<feature type="domain" description="Bet v I/Major latex protein" evidence="2">
    <location>
        <begin position="2"/>
        <end position="151"/>
    </location>
</feature>
<keyword evidence="4" id="KW-1185">Reference proteome</keyword>
<dbReference type="PANTHER" id="PTHR31338:SF20">
    <property type="entry name" value="BET V I_MAJOR LATEX PROTEIN DOMAIN-CONTAINING PROTEIN"/>
    <property type="match status" value="1"/>
</dbReference>
<evidence type="ECO:0000313" key="3">
    <source>
        <dbReference type="EMBL" id="RXH70288.1"/>
    </source>
</evidence>
<accession>A0A498HFP2</accession>
<evidence type="ECO:0000256" key="1">
    <source>
        <dbReference type="ARBA" id="ARBA00038242"/>
    </source>
</evidence>
<dbReference type="InterPro" id="IPR052006">
    <property type="entry name" value="MLP-like"/>
</dbReference>
<evidence type="ECO:0000313" key="4">
    <source>
        <dbReference type="Proteomes" id="UP000290289"/>
    </source>
</evidence>
<comment type="similarity">
    <text evidence="1">Belongs to the MLP family.</text>
</comment>
<organism evidence="3 4">
    <name type="scientific">Malus domestica</name>
    <name type="common">Apple</name>
    <name type="synonym">Pyrus malus</name>
    <dbReference type="NCBI Taxonomy" id="3750"/>
    <lineage>
        <taxon>Eukaryota</taxon>
        <taxon>Viridiplantae</taxon>
        <taxon>Streptophyta</taxon>
        <taxon>Embryophyta</taxon>
        <taxon>Tracheophyta</taxon>
        <taxon>Spermatophyta</taxon>
        <taxon>Magnoliopsida</taxon>
        <taxon>eudicotyledons</taxon>
        <taxon>Gunneridae</taxon>
        <taxon>Pentapetalae</taxon>
        <taxon>rosids</taxon>
        <taxon>fabids</taxon>
        <taxon>Rosales</taxon>
        <taxon>Rosaceae</taxon>
        <taxon>Amygdaloideae</taxon>
        <taxon>Maleae</taxon>
        <taxon>Malus</taxon>
    </lineage>
</organism>
<dbReference type="GO" id="GO:0006952">
    <property type="term" value="P:defense response"/>
    <property type="evidence" value="ECO:0007669"/>
    <property type="project" value="InterPro"/>
</dbReference>
<name>A0A498HFP2_MALDO</name>
<dbReference type="InterPro" id="IPR023393">
    <property type="entry name" value="START-like_dom_sf"/>
</dbReference>
<proteinExistence type="inferred from homology"/>
<dbReference type="EMBL" id="RDQH01000342">
    <property type="protein sequence ID" value="RXH70288.1"/>
    <property type="molecule type" value="Genomic_DNA"/>
</dbReference>
<gene>
    <name evidence="3" type="ORF">DVH24_007544</name>
</gene>
<dbReference type="AlphaFoldDB" id="A0A498HFP2"/>
<comment type="caution">
    <text evidence="3">The sequence shown here is derived from an EMBL/GenBank/DDBJ whole genome shotgun (WGS) entry which is preliminary data.</text>
</comment>
<dbReference type="STRING" id="3750.A0A498HFP2"/>
<dbReference type="SUPFAM" id="SSF55961">
    <property type="entry name" value="Bet v1-like"/>
    <property type="match status" value="2"/>
</dbReference>
<dbReference type="SMART" id="SM01037">
    <property type="entry name" value="Bet_v_1"/>
    <property type="match status" value="1"/>
</dbReference>
<protein>
    <recommendedName>
        <fullName evidence="2">Bet v I/Major latex protein domain-containing protein</fullName>
    </recommendedName>
</protein>
<dbReference type="InterPro" id="IPR000916">
    <property type="entry name" value="Bet_v_I/MLP"/>
</dbReference>
<sequence>MVLHGKIGTEIEIKAPADKLYNMFKSAHLIPNISNTHIKGVDVHEGDWETHGSVKIWKYELGDHVGIFKEQVELDDENKAATLKGLEGEVFKYYKSFKGVYKFTQKDEGTCIANLWIEYEKLNENVEAPDRYVGLMSNNENKSITLNGLEGDVFQYYKSFKPVYQFTQKNEGNIAKLSTEYEKLTEDVAVRTNTSV</sequence>